<keyword evidence="8" id="KW-1015">Disulfide bond</keyword>
<dbReference type="GO" id="GO:0002143">
    <property type="term" value="P:tRNA wobble position uridine thiolation"/>
    <property type="evidence" value="ECO:0007669"/>
    <property type="project" value="TreeGrafter"/>
</dbReference>
<evidence type="ECO:0000256" key="4">
    <source>
        <dbReference type="ARBA" id="ARBA00022694"/>
    </source>
</evidence>
<gene>
    <name evidence="12" type="primary">trmU</name>
    <name evidence="12" type="ordered locus">MSU_0305</name>
</gene>
<dbReference type="Gene3D" id="2.30.30.280">
    <property type="entry name" value="Adenine nucleotide alpha hydrolases-like domains"/>
    <property type="match status" value="1"/>
</dbReference>
<evidence type="ECO:0000313" key="13">
    <source>
        <dbReference type="Proteomes" id="UP000007484"/>
    </source>
</evidence>
<dbReference type="RefSeq" id="WP_013609771.1">
    <property type="nucleotide sequence ID" value="NC_015155.1"/>
</dbReference>
<dbReference type="HOGENOM" id="CLU_035188_1_0_14"/>
<dbReference type="AlphaFoldDB" id="F0QQS7"/>
<dbReference type="STRING" id="768700.MSU_0305"/>
<dbReference type="NCBIfam" id="TIGR00420">
    <property type="entry name" value="trmU"/>
    <property type="match status" value="1"/>
</dbReference>
<keyword evidence="2" id="KW-0820">tRNA-binding</keyword>
<dbReference type="InterPro" id="IPR023382">
    <property type="entry name" value="MnmA-like_central_sf"/>
</dbReference>
<dbReference type="EC" id="2.8.1.13" evidence="1"/>
<keyword evidence="13" id="KW-1185">Reference proteome</keyword>
<proteinExistence type="predicted"/>
<dbReference type="InterPro" id="IPR046885">
    <property type="entry name" value="MnmA-like_C"/>
</dbReference>
<dbReference type="Pfam" id="PF03054">
    <property type="entry name" value="tRNA_Me_trans"/>
    <property type="match status" value="1"/>
</dbReference>
<accession>F0QQS7</accession>
<dbReference type="EMBL" id="CP002525">
    <property type="protein sequence ID" value="ADX97847.1"/>
    <property type="molecule type" value="Genomic_DNA"/>
</dbReference>
<protein>
    <recommendedName>
        <fullName evidence="1">tRNA-uridine 2-sulfurtransferase</fullName>
        <ecNumber evidence="1">2.8.1.13</ecNumber>
    </recommendedName>
</protein>
<evidence type="ECO:0000256" key="9">
    <source>
        <dbReference type="ARBA" id="ARBA00051542"/>
    </source>
</evidence>
<dbReference type="GO" id="GO:0032259">
    <property type="term" value="P:methylation"/>
    <property type="evidence" value="ECO:0007669"/>
    <property type="project" value="UniProtKB-KW"/>
</dbReference>
<dbReference type="GO" id="GO:0103016">
    <property type="term" value="F:tRNA-uridine 2-sulfurtransferase activity"/>
    <property type="evidence" value="ECO:0007669"/>
    <property type="project" value="UniProtKB-EC"/>
</dbReference>
<dbReference type="GO" id="GO:0005524">
    <property type="term" value="F:ATP binding"/>
    <property type="evidence" value="ECO:0007669"/>
    <property type="project" value="UniProtKB-KW"/>
</dbReference>
<evidence type="ECO:0000259" key="10">
    <source>
        <dbReference type="Pfam" id="PF20258"/>
    </source>
</evidence>
<keyword evidence="4" id="KW-0819">tRNA processing</keyword>
<evidence type="ECO:0000313" key="12">
    <source>
        <dbReference type="EMBL" id="ADX97847.1"/>
    </source>
</evidence>
<evidence type="ECO:0000256" key="1">
    <source>
        <dbReference type="ARBA" id="ARBA00011949"/>
    </source>
</evidence>
<name>F0QQS7_MYCSL</name>
<dbReference type="Pfam" id="PF20258">
    <property type="entry name" value="tRNA_Me_trans_C"/>
    <property type="match status" value="1"/>
</dbReference>
<dbReference type="Gene3D" id="3.40.50.620">
    <property type="entry name" value="HUPs"/>
    <property type="match status" value="1"/>
</dbReference>
<dbReference type="NCBIfam" id="NF001138">
    <property type="entry name" value="PRK00143.1"/>
    <property type="match status" value="1"/>
</dbReference>
<dbReference type="CDD" id="cd01998">
    <property type="entry name" value="MnmA_TRMU-like"/>
    <property type="match status" value="1"/>
</dbReference>
<dbReference type="Gene3D" id="2.40.30.10">
    <property type="entry name" value="Translation factors"/>
    <property type="match status" value="1"/>
</dbReference>
<keyword evidence="6" id="KW-0067">ATP-binding</keyword>
<evidence type="ECO:0000256" key="5">
    <source>
        <dbReference type="ARBA" id="ARBA00022741"/>
    </source>
</evidence>
<dbReference type="PANTHER" id="PTHR11933">
    <property type="entry name" value="TRNA 5-METHYLAMINOMETHYL-2-THIOURIDYLATE -METHYLTRANSFERASE"/>
    <property type="match status" value="1"/>
</dbReference>
<comment type="catalytic activity">
    <reaction evidence="9">
        <text>S-sulfanyl-L-cysteinyl-[protein] + uridine(34) in tRNA + AH2 + ATP = 2-thiouridine(34) in tRNA + L-cysteinyl-[protein] + A + AMP + diphosphate + H(+)</text>
        <dbReference type="Rhea" id="RHEA:47032"/>
        <dbReference type="Rhea" id="RHEA-COMP:10131"/>
        <dbReference type="Rhea" id="RHEA-COMP:11726"/>
        <dbReference type="Rhea" id="RHEA-COMP:11727"/>
        <dbReference type="Rhea" id="RHEA-COMP:11728"/>
        <dbReference type="ChEBI" id="CHEBI:13193"/>
        <dbReference type="ChEBI" id="CHEBI:15378"/>
        <dbReference type="ChEBI" id="CHEBI:17499"/>
        <dbReference type="ChEBI" id="CHEBI:29950"/>
        <dbReference type="ChEBI" id="CHEBI:30616"/>
        <dbReference type="ChEBI" id="CHEBI:33019"/>
        <dbReference type="ChEBI" id="CHEBI:61963"/>
        <dbReference type="ChEBI" id="CHEBI:65315"/>
        <dbReference type="ChEBI" id="CHEBI:87170"/>
        <dbReference type="ChEBI" id="CHEBI:456215"/>
        <dbReference type="EC" id="2.8.1.13"/>
    </reaction>
</comment>
<sequence length="369" mass="42282">MGSLVEKKVVIALSGGVDSSVAALLLKKEGYKVFGIHMINWDSQLNELEMDKECESLSKDREYAELIAQQLEIPFYVYNFTFEYWNYVFKPFISLLNKNLIGNPDILCNSAIKFGTLLSKVKRVFGPDVLLATGHYAKVISIENNVLLGTCSNEQKDQTYFLSKLTQFQLREIIFPLSEIDSKQKVREIAKENNFPNWNKRSSRGICFIGKRNFYSFISKYVDSKKGSIVDIENQKYLGQHQGLCYYSMNQRKGQLVSGQKEKYYVCGRDENNSTLFVCGESNRDKYLKKNYCVADNIHWIGTPPEIGRKILLKFKHTPRFISGTIKKINSKEVEISHESCFSTSPGQYIVFYSLDKKICLGSGIFKTS</sequence>
<dbReference type="PANTHER" id="PTHR11933:SF5">
    <property type="entry name" value="MITOCHONDRIAL TRNA-SPECIFIC 2-THIOURIDYLASE 1"/>
    <property type="match status" value="1"/>
</dbReference>
<dbReference type="InterPro" id="IPR014729">
    <property type="entry name" value="Rossmann-like_a/b/a_fold"/>
</dbReference>
<keyword evidence="12" id="KW-0489">Methyltransferase</keyword>
<evidence type="ECO:0000256" key="8">
    <source>
        <dbReference type="ARBA" id="ARBA00023157"/>
    </source>
</evidence>
<dbReference type="InterPro" id="IPR004506">
    <property type="entry name" value="MnmA-like"/>
</dbReference>
<evidence type="ECO:0000256" key="3">
    <source>
        <dbReference type="ARBA" id="ARBA00022679"/>
    </source>
</evidence>
<feature type="domain" description="tRNA-specific 2-thiouridylase MnmA-like central" evidence="11">
    <location>
        <begin position="216"/>
        <end position="279"/>
    </location>
</feature>
<dbReference type="GO" id="GO:0000049">
    <property type="term" value="F:tRNA binding"/>
    <property type="evidence" value="ECO:0007669"/>
    <property type="project" value="UniProtKB-KW"/>
</dbReference>
<reference evidence="12 13" key="1">
    <citation type="journal article" date="2011" name="J. Bacteriol.">
        <title>Complete genome sequences of two hemotropic Mycoplasmas, Mycoplasma haemofelis strain Ohio2 and Mycoplasma suis strain Illinois.</title>
        <authorList>
            <person name="Messick J.B."/>
            <person name="Santos A.P."/>
            <person name="Guimaraes A.M."/>
        </authorList>
    </citation>
    <scope>NUCLEOTIDE SEQUENCE [LARGE SCALE GENOMIC DNA]</scope>
    <source>
        <strain evidence="12 13">Illinois</strain>
    </source>
</reference>
<dbReference type="InterPro" id="IPR046884">
    <property type="entry name" value="MnmA-like_central"/>
</dbReference>
<dbReference type="Proteomes" id="UP000007484">
    <property type="component" value="Chromosome"/>
</dbReference>
<keyword evidence="7" id="KW-0694">RNA-binding</keyword>
<evidence type="ECO:0000256" key="6">
    <source>
        <dbReference type="ARBA" id="ARBA00022840"/>
    </source>
</evidence>
<dbReference type="KEGG" id="mss:MSU_0305"/>
<dbReference type="GO" id="GO:0008168">
    <property type="term" value="F:methyltransferase activity"/>
    <property type="evidence" value="ECO:0007669"/>
    <property type="project" value="UniProtKB-KW"/>
</dbReference>
<evidence type="ECO:0000256" key="7">
    <source>
        <dbReference type="ARBA" id="ARBA00022884"/>
    </source>
</evidence>
<evidence type="ECO:0000259" key="11">
    <source>
        <dbReference type="Pfam" id="PF20259"/>
    </source>
</evidence>
<dbReference type="Pfam" id="PF20259">
    <property type="entry name" value="tRNA_Me_trans_M"/>
    <property type="match status" value="1"/>
</dbReference>
<feature type="domain" description="tRNA-specific 2-thiouridylase MnmA-like C-terminal" evidence="10">
    <location>
        <begin position="293"/>
        <end position="365"/>
    </location>
</feature>
<keyword evidence="5" id="KW-0547">Nucleotide-binding</keyword>
<evidence type="ECO:0000256" key="2">
    <source>
        <dbReference type="ARBA" id="ARBA00022555"/>
    </source>
</evidence>
<organism evidence="12 13">
    <name type="scientific">Mycoplasma suis (strain Illinois)</name>
    <dbReference type="NCBI Taxonomy" id="768700"/>
    <lineage>
        <taxon>Bacteria</taxon>
        <taxon>Bacillati</taxon>
        <taxon>Mycoplasmatota</taxon>
        <taxon>Mollicutes</taxon>
        <taxon>Mycoplasmataceae</taxon>
        <taxon>Mycoplasma</taxon>
    </lineage>
</organism>
<keyword evidence="3 12" id="KW-0808">Transferase</keyword>
<dbReference type="SUPFAM" id="SSF52402">
    <property type="entry name" value="Adenine nucleotide alpha hydrolases-like"/>
    <property type="match status" value="1"/>
</dbReference>